<organism evidence="3 4">
    <name type="scientific">Brassica cretica</name>
    <name type="common">Mustard</name>
    <dbReference type="NCBI Taxonomy" id="69181"/>
    <lineage>
        <taxon>Eukaryota</taxon>
        <taxon>Viridiplantae</taxon>
        <taxon>Streptophyta</taxon>
        <taxon>Embryophyta</taxon>
        <taxon>Tracheophyta</taxon>
        <taxon>Spermatophyta</taxon>
        <taxon>Magnoliopsida</taxon>
        <taxon>eudicotyledons</taxon>
        <taxon>Gunneridae</taxon>
        <taxon>Pentapetalae</taxon>
        <taxon>rosids</taxon>
        <taxon>malvids</taxon>
        <taxon>Brassicales</taxon>
        <taxon>Brassicaceae</taxon>
        <taxon>Brassiceae</taxon>
        <taxon>Brassica</taxon>
    </lineage>
</organism>
<dbReference type="Proteomes" id="UP000712281">
    <property type="component" value="Unassembled WGS sequence"/>
</dbReference>
<reference evidence="1" key="2">
    <citation type="submission" date="2019-12" db="EMBL/GenBank/DDBJ databases">
        <title>Genome sequencing and annotation of Brassica cretica.</title>
        <authorList>
            <person name="Studholme D.J."/>
            <person name="Sarris P.F."/>
        </authorList>
    </citation>
    <scope>NUCLEOTIDE SEQUENCE</scope>
    <source>
        <strain evidence="1">PFS-001/15</strain>
        <strain evidence="2">PFS-102/07</strain>
        <tissue evidence="1">Leaf</tissue>
    </source>
</reference>
<dbReference type="EMBL" id="QGKY02000089">
    <property type="protein sequence ID" value="KAF2611931.1"/>
    <property type="molecule type" value="Genomic_DNA"/>
</dbReference>
<dbReference type="EMBL" id="QGKW02001660">
    <property type="protein sequence ID" value="KAF2582769.1"/>
    <property type="molecule type" value="Genomic_DNA"/>
</dbReference>
<reference evidence="3" key="1">
    <citation type="submission" date="2019-12" db="EMBL/GenBank/DDBJ databases">
        <title>Genome sequencing and annotation of Brassica cretica.</title>
        <authorList>
            <person name="Studholme D.J."/>
            <person name="Sarris P."/>
        </authorList>
    </citation>
    <scope>NUCLEOTIDE SEQUENCE</scope>
    <source>
        <strain evidence="3">PFS-109/04</strain>
        <tissue evidence="3">Leaf</tissue>
    </source>
</reference>
<dbReference type="AlphaFoldDB" id="A0A8S9PBQ4"/>
<name>A0A8S9PBQ4_BRACR</name>
<dbReference type="EMBL" id="QGKX02001521">
    <property type="protein sequence ID" value="KAF3512515.1"/>
    <property type="molecule type" value="Genomic_DNA"/>
</dbReference>
<evidence type="ECO:0000313" key="3">
    <source>
        <dbReference type="EMBL" id="KAF3512515.1"/>
    </source>
</evidence>
<evidence type="ECO:0000313" key="1">
    <source>
        <dbReference type="EMBL" id="KAF2582769.1"/>
    </source>
</evidence>
<gene>
    <name evidence="1" type="ORF">F2Q68_00004006</name>
    <name evidence="3" type="ORF">F2Q69_00004955</name>
    <name evidence="2" type="ORF">F2Q70_00010921</name>
</gene>
<sequence>MNLQRNELLDRLPYCRSKSSSTSSVTPSFASMTRNGIGTTRPAVAHHAEDFAVWPEGSENAVLILLLLLDSCGGGSYVSPLCSKELGLK</sequence>
<protein>
    <submittedName>
        <fullName evidence="3">Uncharacterized protein</fullName>
    </submittedName>
</protein>
<accession>A0A8S9PBQ4</accession>
<evidence type="ECO:0000313" key="2">
    <source>
        <dbReference type="EMBL" id="KAF2611931.1"/>
    </source>
</evidence>
<proteinExistence type="predicted"/>
<evidence type="ECO:0000313" key="4">
    <source>
        <dbReference type="Proteomes" id="UP000712600"/>
    </source>
</evidence>
<comment type="caution">
    <text evidence="3">The sequence shown here is derived from an EMBL/GenBank/DDBJ whole genome shotgun (WGS) entry which is preliminary data.</text>
</comment>
<dbReference type="Proteomes" id="UP000712600">
    <property type="component" value="Unassembled WGS sequence"/>
</dbReference>